<dbReference type="PANTHER" id="PTHR24393">
    <property type="entry name" value="ZINC FINGER PROTEIN"/>
    <property type="match status" value="1"/>
</dbReference>
<evidence type="ECO:0000256" key="10">
    <source>
        <dbReference type="ARBA" id="ARBA00023242"/>
    </source>
</evidence>
<reference evidence="13" key="2">
    <citation type="submission" date="2025-05" db="UniProtKB">
        <authorList>
            <consortium name="EnsemblMetazoa"/>
        </authorList>
    </citation>
    <scope>IDENTIFICATION</scope>
    <source>
        <strain evidence="13">Foshan</strain>
    </source>
</reference>
<dbReference type="GeneID" id="134288784"/>
<name>A0ABM1YF22_AEDAL</name>
<evidence type="ECO:0000256" key="3">
    <source>
        <dbReference type="ARBA" id="ARBA00022723"/>
    </source>
</evidence>
<keyword evidence="3" id="KW-0479">Metal-binding</keyword>
<keyword evidence="5 11" id="KW-0863">Zinc-finger</keyword>
<keyword evidence="4" id="KW-0677">Repeat</keyword>
<comment type="similarity">
    <text evidence="2">Belongs to the krueppel C2H2-type zinc-finger protein family.</text>
</comment>
<reference evidence="14" key="1">
    <citation type="journal article" date="2015" name="Proc. Natl. Acad. Sci. U.S.A.">
        <title>Genome sequence of the Asian Tiger mosquito, Aedes albopictus, reveals insights into its biology, genetics, and evolution.</title>
        <authorList>
            <person name="Chen X.G."/>
            <person name="Jiang X."/>
            <person name="Gu J."/>
            <person name="Xu M."/>
            <person name="Wu Y."/>
            <person name="Deng Y."/>
            <person name="Zhang C."/>
            <person name="Bonizzoni M."/>
            <person name="Dermauw W."/>
            <person name="Vontas J."/>
            <person name="Armbruster P."/>
            <person name="Huang X."/>
            <person name="Yang Y."/>
            <person name="Zhang H."/>
            <person name="He W."/>
            <person name="Peng H."/>
            <person name="Liu Y."/>
            <person name="Wu K."/>
            <person name="Chen J."/>
            <person name="Lirakis M."/>
            <person name="Topalis P."/>
            <person name="Van Leeuwen T."/>
            <person name="Hall A.B."/>
            <person name="Jiang X."/>
            <person name="Thorpe C."/>
            <person name="Mueller R.L."/>
            <person name="Sun C."/>
            <person name="Waterhouse R.M."/>
            <person name="Yan G."/>
            <person name="Tu Z.J."/>
            <person name="Fang X."/>
            <person name="James A.A."/>
        </authorList>
    </citation>
    <scope>NUCLEOTIDE SEQUENCE [LARGE SCALE GENOMIC DNA]</scope>
    <source>
        <strain evidence="14">Foshan</strain>
    </source>
</reference>
<feature type="domain" description="C2H2-type" evidence="12">
    <location>
        <begin position="166"/>
        <end position="193"/>
    </location>
</feature>
<evidence type="ECO:0000313" key="14">
    <source>
        <dbReference type="Proteomes" id="UP000069940"/>
    </source>
</evidence>
<evidence type="ECO:0000256" key="6">
    <source>
        <dbReference type="ARBA" id="ARBA00022833"/>
    </source>
</evidence>
<keyword evidence="7" id="KW-0805">Transcription regulation</keyword>
<dbReference type="PROSITE" id="PS50157">
    <property type="entry name" value="ZINC_FINGER_C2H2_2"/>
    <property type="match status" value="4"/>
</dbReference>
<evidence type="ECO:0000256" key="2">
    <source>
        <dbReference type="ARBA" id="ARBA00006991"/>
    </source>
</evidence>
<comment type="subcellular location">
    <subcellularLocation>
        <location evidence="1">Nucleus</location>
    </subcellularLocation>
</comment>
<evidence type="ECO:0000256" key="11">
    <source>
        <dbReference type="PROSITE-ProRule" id="PRU00042"/>
    </source>
</evidence>
<evidence type="ECO:0000256" key="7">
    <source>
        <dbReference type="ARBA" id="ARBA00023015"/>
    </source>
</evidence>
<dbReference type="InterPro" id="IPR036236">
    <property type="entry name" value="Znf_C2H2_sf"/>
</dbReference>
<evidence type="ECO:0000256" key="5">
    <source>
        <dbReference type="ARBA" id="ARBA00022771"/>
    </source>
</evidence>
<dbReference type="Pfam" id="PF13912">
    <property type="entry name" value="zf-C2H2_6"/>
    <property type="match status" value="1"/>
</dbReference>
<proteinExistence type="inferred from homology"/>
<dbReference type="SUPFAM" id="SSF57667">
    <property type="entry name" value="beta-beta-alpha zinc fingers"/>
    <property type="match status" value="2"/>
</dbReference>
<keyword evidence="9" id="KW-0804">Transcription</keyword>
<evidence type="ECO:0000259" key="12">
    <source>
        <dbReference type="PROSITE" id="PS50157"/>
    </source>
</evidence>
<dbReference type="EnsemblMetazoa" id="AALFPA23_008591.R11613">
    <property type="protein sequence ID" value="AALFPA23_008591.P11613"/>
    <property type="gene ID" value="AALFPA23_008591"/>
</dbReference>
<evidence type="ECO:0000313" key="13">
    <source>
        <dbReference type="EnsemblMetazoa" id="AALFPA23_008591.P11613"/>
    </source>
</evidence>
<dbReference type="PROSITE" id="PS00028">
    <property type="entry name" value="ZINC_FINGER_C2H2_1"/>
    <property type="match status" value="4"/>
</dbReference>
<evidence type="ECO:0000256" key="4">
    <source>
        <dbReference type="ARBA" id="ARBA00022737"/>
    </source>
</evidence>
<feature type="domain" description="C2H2-type" evidence="12">
    <location>
        <begin position="137"/>
        <end position="165"/>
    </location>
</feature>
<dbReference type="SMART" id="SM00355">
    <property type="entry name" value="ZnF_C2H2"/>
    <property type="match status" value="4"/>
</dbReference>
<dbReference type="Proteomes" id="UP000069940">
    <property type="component" value="Unassembled WGS sequence"/>
</dbReference>
<evidence type="ECO:0000256" key="9">
    <source>
        <dbReference type="ARBA" id="ARBA00023163"/>
    </source>
</evidence>
<feature type="domain" description="C2H2-type" evidence="12">
    <location>
        <begin position="223"/>
        <end position="250"/>
    </location>
</feature>
<feature type="domain" description="C2H2-type" evidence="12">
    <location>
        <begin position="195"/>
        <end position="222"/>
    </location>
</feature>
<dbReference type="PANTHER" id="PTHR24393:SF15">
    <property type="entry name" value="IP01243P-RELATED"/>
    <property type="match status" value="1"/>
</dbReference>
<keyword evidence="6" id="KW-0862">Zinc</keyword>
<keyword evidence="10" id="KW-0539">Nucleus</keyword>
<evidence type="ECO:0000256" key="8">
    <source>
        <dbReference type="ARBA" id="ARBA00023125"/>
    </source>
</evidence>
<dbReference type="Pfam" id="PF00096">
    <property type="entry name" value="zf-C2H2"/>
    <property type="match status" value="3"/>
</dbReference>
<accession>A0ABM1YF22</accession>
<dbReference type="InterPro" id="IPR013087">
    <property type="entry name" value="Znf_C2H2_type"/>
</dbReference>
<organism evidence="13 14">
    <name type="scientific">Aedes albopictus</name>
    <name type="common">Asian tiger mosquito</name>
    <name type="synonym">Stegomyia albopicta</name>
    <dbReference type="NCBI Taxonomy" id="7160"/>
    <lineage>
        <taxon>Eukaryota</taxon>
        <taxon>Metazoa</taxon>
        <taxon>Ecdysozoa</taxon>
        <taxon>Arthropoda</taxon>
        <taxon>Hexapoda</taxon>
        <taxon>Insecta</taxon>
        <taxon>Pterygota</taxon>
        <taxon>Neoptera</taxon>
        <taxon>Endopterygota</taxon>
        <taxon>Diptera</taxon>
        <taxon>Nematocera</taxon>
        <taxon>Culicoidea</taxon>
        <taxon>Culicidae</taxon>
        <taxon>Culicinae</taxon>
        <taxon>Aedini</taxon>
        <taxon>Aedes</taxon>
        <taxon>Stegomyia</taxon>
    </lineage>
</organism>
<keyword evidence="14" id="KW-1185">Reference proteome</keyword>
<protein>
    <recommendedName>
        <fullName evidence="12">C2H2-type domain-containing protein</fullName>
    </recommendedName>
</protein>
<keyword evidence="8" id="KW-0238">DNA-binding</keyword>
<evidence type="ECO:0000256" key="1">
    <source>
        <dbReference type="ARBA" id="ARBA00004123"/>
    </source>
</evidence>
<dbReference type="Gene3D" id="3.30.160.60">
    <property type="entry name" value="Classic Zinc Finger"/>
    <property type="match status" value="4"/>
</dbReference>
<sequence length="259" mass="29695">MDFDYNMGFDWGDVFRPLNTVEEIPSAIEAAVLSELKATLPLENLSSEELTSTLKQCEEPQGFGYFPELWGDSKPHIPTQEHLLPALTDQPMQMWNVENTDLKVGVKFLGYADELNLPSQPVQKPPTTKLMRFTSQWNCEQCGKAFKSKGGLTQHNVKIHSGPTPHRCDICGKRYRDFNSMDQHRQRHLMKDKPCKCSECPKQFIRESDLRRHMGLHHGVSPHRCDICGKAFDRADHLTEHKWSHANGTVKKPKVKLEM</sequence>
<dbReference type="RefSeq" id="XP_062710643.1">
    <property type="nucleotide sequence ID" value="XM_062854659.1"/>
</dbReference>